<evidence type="ECO:0000313" key="2">
    <source>
        <dbReference type="Proteomes" id="UP000256661"/>
    </source>
</evidence>
<accession>A0A3D9SHA6</accession>
<dbReference type="Pfam" id="PF12974">
    <property type="entry name" value="Phosphonate-bd"/>
    <property type="match status" value="1"/>
</dbReference>
<reference evidence="1 2" key="1">
    <citation type="submission" date="2018-08" db="EMBL/GenBank/DDBJ databases">
        <title>Sequencing the genomes of 1000 actinobacteria strains.</title>
        <authorList>
            <person name="Klenk H.-P."/>
        </authorList>
    </citation>
    <scope>NUCLEOTIDE SEQUENCE [LARGE SCALE GENOMIC DNA]</scope>
    <source>
        <strain evidence="1 2">DSM 43927</strain>
    </source>
</reference>
<keyword evidence="2" id="KW-1185">Reference proteome</keyword>
<dbReference type="AlphaFoldDB" id="A0A3D9SHA6"/>
<name>A0A3D9SHA6_9ACTN</name>
<dbReference type="Gene3D" id="3.40.190.10">
    <property type="entry name" value="Periplasmic binding protein-like II"/>
    <property type="match status" value="1"/>
</dbReference>
<proteinExistence type="predicted"/>
<gene>
    <name evidence="1" type="ORF">DFJ69_0457</name>
</gene>
<dbReference type="EMBL" id="QTTT01000001">
    <property type="protein sequence ID" value="REE95077.1"/>
    <property type="molecule type" value="Genomic_DNA"/>
</dbReference>
<evidence type="ECO:0000313" key="1">
    <source>
        <dbReference type="EMBL" id="REE95077.1"/>
    </source>
</evidence>
<protein>
    <submittedName>
        <fullName evidence="1">4,5-dihydroxyphthalate decarboxylase</fullName>
    </submittedName>
</protein>
<sequence length="327" mass="35929">MSAVRLSVATADYDHLRDLVTGTIPVDGVDPVWMVLPVEEIFHRFFVHGEFDVAEVSMARYAQYRAAGGDEFVALPVFPSRVFRHRAFCVRRDSPLTSLEGLAGKRVGVPEWVQTAGVYARAVLAHHGVGLDTITWVQAGLRQPGRREHVPPSLPAGVSITAVTDRSLSDMLASGDLDALITAREPRLEDAPGGGPFRPLLPDARDRERAYFDATGVFPIMHTIAVRRRLLDAHSWIATALYKAFCRARDASLERIADTAVSRIPVAWLPQIAADPSAPGFGWPYGVQANLATLEAFLHHCHDQGICATRLAPQDAFLTHVQDLYRV</sequence>
<dbReference type="OrthoDB" id="3805543at2"/>
<comment type="caution">
    <text evidence="1">The sequence shown here is derived from an EMBL/GenBank/DDBJ whole genome shotgun (WGS) entry which is preliminary data.</text>
</comment>
<dbReference type="Proteomes" id="UP000256661">
    <property type="component" value="Unassembled WGS sequence"/>
</dbReference>
<dbReference type="SUPFAM" id="SSF53850">
    <property type="entry name" value="Periplasmic binding protein-like II"/>
    <property type="match status" value="1"/>
</dbReference>
<organism evidence="1 2">
    <name type="scientific">Thermomonospora umbrina</name>
    <dbReference type="NCBI Taxonomy" id="111806"/>
    <lineage>
        <taxon>Bacteria</taxon>
        <taxon>Bacillati</taxon>
        <taxon>Actinomycetota</taxon>
        <taxon>Actinomycetes</taxon>
        <taxon>Streptosporangiales</taxon>
        <taxon>Thermomonosporaceae</taxon>
        <taxon>Thermomonospora</taxon>
    </lineage>
</organism>
<dbReference type="RefSeq" id="WP_116020937.1">
    <property type="nucleotide sequence ID" value="NZ_QTTT01000001.1"/>
</dbReference>